<dbReference type="SUPFAM" id="SSF52540">
    <property type="entry name" value="P-loop containing nucleoside triphosphate hydrolases"/>
    <property type="match status" value="1"/>
</dbReference>
<evidence type="ECO:0000256" key="3">
    <source>
        <dbReference type="ARBA" id="ARBA00022741"/>
    </source>
</evidence>
<feature type="domain" description="ABC transporter" evidence="5">
    <location>
        <begin position="10"/>
        <end position="246"/>
    </location>
</feature>
<name>A0A1W1BLP1_9ZZZZ</name>
<dbReference type="InterPro" id="IPR017871">
    <property type="entry name" value="ABC_transporter-like_CS"/>
</dbReference>
<gene>
    <name evidence="6" type="ORF">MNB_SM-5-1356</name>
</gene>
<dbReference type="CDD" id="cd03235">
    <property type="entry name" value="ABC_Metallic_Cations"/>
    <property type="match status" value="1"/>
</dbReference>
<dbReference type="EMBL" id="FPHH01000026">
    <property type="protein sequence ID" value="SFV54381.1"/>
    <property type="molecule type" value="Genomic_DNA"/>
</dbReference>
<dbReference type="InterPro" id="IPR003593">
    <property type="entry name" value="AAA+_ATPase"/>
</dbReference>
<dbReference type="SMART" id="SM00382">
    <property type="entry name" value="AAA"/>
    <property type="match status" value="1"/>
</dbReference>
<keyword evidence="3" id="KW-0547">Nucleotide-binding</keyword>
<dbReference type="InterPro" id="IPR027417">
    <property type="entry name" value="P-loop_NTPase"/>
</dbReference>
<evidence type="ECO:0000256" key="1">
    <source>
        <dbReference type="ARBA" id="ARBA00005417"/>
    </source>
</evidence>
<keyword evidence="2" id="KW-0813">Transport</keyword>
<dbReference type="GO" id="GO:0016887">
    <property type="term" value="F:ATP hydrolysis activity"/>
    <property type="evidence" value="ECO:0007669"/>
    <property type="project" value="InterPro"/>
</dbReference>
<keyword evidence="4 6" id="KW-0067">ATP-binding</keyword>
<dbReference type="AlphaFoldDB" id="A0A1W1BLP1"/>
<dbReference type="FunFam" id="3.40.50.300:FF:000134">
    <property type="entry name" value="Iron-enterobactin ABC transporter ATP-binding protein"/>
    <property type="match status" value="1"/>
</dbReference>
<evidence type="ECO:0000313" key="6">
    <source>
        <dbReference type="EMBL" id="SFV54381.1"/>
    </source>
</evidence>
<dbReference type="PANTHER" id="PTHR42734">
    <property type="entry name" value="METAL TRANSPORT SYSTEM ATP-BINDING PROTEIN TM_0124-RELATED"/>
    <property type="match status" value="1"/>
</dbReference>
<sequence>MSAKLEAPIFEVKELSFKVREQLILENISFEIFSGEYIAIIGPNGGGKTTLIRLLLHLEKGSSGQIKIFGKNLKDFKEWYKIGYVPQRATLVDETFPATVEDIVKMGRIARRGIFAGMSSEDREKVHDAMQKMDIVNLKDKMVGTLSGGQRQRVMIARALASSPKILILDEPNTGVDMVSQQRFYELLAKLNREEHITILFITHDVGVIADDIGRLFTINRKATICNDPKKVISCDEVSDLYGIHAHALANHKHEH</sequence>
<proteinExistence type="inferred from homology"/>
<dbReference type="Pfam" id="PF00005">
    <property type="entry name" value="ABC_tran"/>
    <property type="match status" value="1"/>
</dbReference>
<protein>
    <submittedName>
        <fullName evidence="6">Zinc ABC transporter, ATP-binding protein ZnuC</fullName>
    </submittedName>
</protein>
<dbReference type="PANTHER" id="PTHR42734:SF17">
    <property type="entry name" value="METAL TRANSPORT SYSTEM ATP-BINDING PROTEIN TM_0124-RELATED"/>
    <property type="match status" value="1"/>
</dbReference>
<dbReference type="InterPro" id="IPR003439">
    <property type="entry name" value="ABC_transporter-like_ATP-bd"/>
</dbReference>
<reference evidence="6" key="1">
    <citation type="submission" date="2016-10" db="EMBL/GenBank/DDBJ databases">
        <authorList>
            <person name="de Groot N.N."/>
        </authorList>
    </citation>
    <scope>NUCLEOTIDE SEQUENCE</scope>
</reference>
<comment type="similarity">
    <text evidence="1">Belongs to the ABC transporter superfamily.</text>
</comment>
<evidence type="ECO:0000256" key="4">
    <source>
        <dbReference type="ARBA" id="ARBA00022840"/>
    </source>
</evidence>
<dbReference type="GO" id="GO:0005524">
    <property type="term" value="F:ATP binding"/>
    <property type="evidence" value="ECO:0007669"/>
    <property type="project" value="UniProtKB-KW"/>
</dbReference>
<dbReference type="InterPro" id="IPR050153">
    <property type="entry name" value="Metal_Ion_Import_ABC"/>
</dbReference>
<organism evidence="6">
    <name type="scientific">hydrothermal vent metagenome</name>
    <dbReference type="NCBI Taxonomy" id="652676"/>
    <lineage>
        <taxon>unclassified sequences</taxon>
        <taxon>metagenomes</taxon>
        <taxon>ecological metagenomes</taxon>
    </lineage>
</organism>
<accession>A0A1W1BLP1</accession>
<dbReference type="Gene3D" id="3.40.50.300">
    <property type="entry name" value="P-loop containing nucleotide triphosphate hydrolases"/>
    <property type="match status" value="1"/>
</dbReference>
<evidence type="ECO:0000259" key="5">
    <source>
        <dbReference type="PROSITE" id="PS50893"/>
    </source>
</evidence>
<evidence type="ECO:0000256" key="2">
    <source>
        <dbReference type="ARBA" id="ARBA00022448"/>
    </source>
</evidence>
<dbReference type="PROSITE" id="PS00211">
    <property type="entry name" value="ABC_TRANSPORTER_1"/>
    <property type="match status" value="1"/>
</dbReference>
<dbReference type="PROSITE" id="PS50893">
    <property type="entry name" value="ABC_TRANSPORTER_2"/>
    <property type="match status" value="1"/>
</dbReference>